<feature type="region of interest" description="Disordered" evidence="4">
    <location>
        <begin position="479"/>
        <end position="504"/>
    </location>
</feature>
<evidence type="ECO:0000256" key="4">
    <source>
        <dbReference type="SAM" id="MobiDB-lite"/>
    </source>
</evidence>
<comment type="caution">
    <text evidence="5">The sequence shown here is derived from an EMBL/GenBank/DDBJ whole genome shotgun (WGS) entry which is preliminary data.</text>
</comment>
<dbReference type="OrthoDB" id="1917992at2759"/>
<accession>A0A8T2SSL8</accession>
<keyword evidence="2 3" id="KW-0175">Coiled coil</keyword>
<protein>
    <recommendedName>
        <fullName evidence="7">Filament-like plant protein 7</fullName>
    </recommendedName>
</protein>
<evidence type="ECO:0000313" key="6">
    <source>
        <dbReference type="Proteomes" id="UP000825935"/>
    </source>
</evidence>
<reference evidence="5" key="1">
    <citation type="submission" date="2021-08" db="EMBL/GenBank/DDBJ databases">
        <title>WGS assembly of Ceratopteris richardii.</title>
        <authorList>
            <person name="Marchant D.B."/>
            <person name="Chen G."/>
            <person name="Jenkins J."/>
            <person name="Shu S."/>
            <person name="Leebens-Mack J."/>
            <person name="Grimwood J."/>
            <person name="Schmutz J."/>
            <person name="Soltis P."/>
            <person name="Soltis D."/>
            <person name="Chen Z.-H."/>
        </authorList>
    </citation>
    <scope>NUCLEOTIDE SEQUENCE</scope>
    <source>
        <strain evidence="5">Whitten #5841</strain>
        <tissue evidence="5">Leaf</tissue>
    </source>
</reference>
<dbReference type="Gene3D" id="1.10.287.1490">
    <property type="match status" value="1"/>
</dbReference>
<evidence type="ECO:0000256" key="2">
    <source>
        <dbReference type="ARBA" id="ARBA00023054"/>
    </source>
</evidence>
<comment type="similarity">
    <text evidence="1">Belongs to the FPP family.</text>
</comment>
<dbReference type="PANTHER" id="PTHR31580">
    <property type="entry name" value="FILAMENT-LIKE PLANT PROTEIN 4"/>
    <property type="match status" value="1"/>
</dbReference>
<dbReference type="AlphaFoldDB" id="A0A8T2SSL8"/>
<dbReference type="EMBL" id="CM035423">
    <property type="protein sequence ID" value="KAH7365639.1"/>
    <property type="molecule type" value="Genomic_DNA"/>
</dbReference>
<sequence>MEKGRTWPWKKKITEKLASAALEFKQSNEQLDSHFDLKDQANGMTALQQAEAKIRILTEQLSAKDEVVLQHARVAEEAVSGWEKADSETATVKEQLDAETQKRFALEDRVAHLDGALKECMRQLRHVREQQEQKIHEAIVKKTREWEEIRSDMDVKMAKLATDLRAAEAEKATMTKLLQERTKAIMEAKEGRSNAEQEAKLLQVKLENAEKEQNKWKYELHLLSQELQIRNEELEYSKKESEAASKQHLENVKKVAKLETECQRLRLLVRKKLPGPAAISQMRLEVEALGILPTLSHVERGRRMSPSRRMRNNNFWKHDRGDIQWMAGSDVDEEQFFALIEENKALREALSKSSVELEAARMQCVHAASNISYGEEQLENTSTASSYHGVSGNKSSSMDGFMCPAVIESSKDPSVASVSEDGAPDGESSCAESWANALVSELSHIHKEKGGSLVGPVIGSCDLMDDFAEMERLASLPSDAHSNSISIDANKESPIKHQENGDKDLSSAHSNTQFFCKSCGELQSKLSAVENELNIVRLQRVSVKAALSSIEKRMATEIQGRESSCLSDILEELRSAMNEMQGLESKISLDTGFADKSCSEMMESAEVRDMRVWSPMDLSSCQSDESTCKQDGIPTSAKVNTVGRELMKAMHKVASLMDSLSQVDFDALNSERPSEAAGEDLIGRKDDTFKQWRSSDLDSCVQSLVTLCNGLLQGKVEVMDFLLEITSALDWLMNHLFSVPSMVHETNAMPRQLGLGGNSDELHDSQTSNAITTHFRSSQIGADNSHLSTAATFSRNDRIDSDILKQMSHLKAEKEDGDEKLKALNLELEDLKSQLEESRFNTANLQDQLASTVNTKDSLVSEITDIRSAKNALECELLQAKDEIRRLEEKAESLEVQLQDEVQCRKDIEAMYQEVMGRKSCSMDKKPANLIADDGSLSVEEAAAKIKKVDSLFLCNCIKEVCNGALLTFTYIDEFLCINFVGLLLGSY</sequence>
<evidence type="ECO:0000256" key="3">
    <source>
        <dbReference type="SAM" id="Coils"/>
    </source>
</evidence>
<dbReference type="OMA" id="YKQNECH"/>
<name>A0A8T2SSL8_CERRI</name>
<feature type="coiled-coil region" evidence="3">
    <location>
        <begin position="807"/>
        <end position="904"/>
    </location>
</feature>
<dbReference type="PANTHER" id="PTHR31580:SF4">
    <property type="entry name" value="FILAMENT-LIKE PLANT PROTEIN 6"/>
    <property type="match status" value="1"/>
</dbReference>
<dbReference type="Proteomes" id="UP000825935">
    <property type="component" value="Chromosome 18"/>
</dbReference>
<evidence type="ECO:0000313" key="5">
    <source>
        <dbReference type="EMBL" id="KAH7365639.1"/>
    </source>
</evidence>
<gene>
    <name evidence="5" type="ORF">KP509_18G039000</name>
</gene>
<evidence type="ECO:0008006" key="7">
    <source>
        <dbReference type="Google" id="ProtNLM"/>
    </source>
</evidence>
<dbReference type="InterPro" id="IPR008587">
    <property type="entry name" value="FPP_plant"/>
</dbReference>
<keyword evidence="6" id="KW-1185">Reference proteome</keyword>
<organism evidence="5 6">
    <name type="scientific">Ceratopteris richardii</name>
    <name type="common">Triangle waterfern</name>
    <dbReference type="NCBI Taxonomy" id="49495"/>
    <lineage>
        <taxon>Eukaryota</taxon>
        <taxon>Viridiplantae</taxon>
        <taxon>Streptophyta</taxon>
        <taxon>Embryophyta</taxon>
        <taxon>Tracheophyta</taxon>
        <taxon>Polypodiopsida</taxon>
        <taxon>Polypodiidae</taxon>
        <taxon>Polypodiales</taxon>
        <taxon>Pteridineae</taxon>
        <taxon>Pteridaceae</taxon>
        <taxon>Parkerioideae</taxon>
        <taxon>Ceratopteris</taxon>
    </lineage>
</organism>
<feature type="compositionally biased region" description="Basic and acidic residues" evidence="4">
    <location>
        <begin position="489"/>
        <end position="504"/>
    </location>
</feature>
<feature type="coiled-coil region" evidence="3">
    <location>
        <begin position="121"/>
        <end position="244"/>
    </location>
</feature>
<proteinExistence type="inferred from homology"/>
<evidence type="ECO:0000256" key="1">
    <source>
        <dbReference type="ARBA" id="ARBA00005921"/>
    </source>
</evidence>
<dbReference type="Pfam" id="PF05911">
    <property type="entry name" value="FPP"/>
    <property type="match status" value="1"/>
</dbReference>